<dbReference type="EMBL" id="JAGQHR010000230">
    <property type="protein sequence ID" value="MCA9727760.1"/>
    <property type="molecule type" value="Genomic_DNA"/>
</dbReference>
<dbReference type="InterPro" id="IPR035093">
    <property type="entry name" value="RelE/ParE_toxin_dom_sf"/>
</dbReference>
<comment type="caution">
    <text evidence="1">The sequence shown here is derived from an EMBL/GenBank/DDBJ whole genome shotgun (WGS) entry which is preliminary data.</text>
</comment>
<dbReference type="Gene3D" id="3.30.2310.20">
    <property type="entry name" value="RelE-like"/>
    <property type="match status" value="1"/>
</dbReference>
<proteinExistence type="predicted"/>
<accession>A0A956M0N8</accession>
<gene>
    <name evidence="1" type="ORF">KC729_08765</name>
</gene>
<sequence>MKLQLHTEAEEEVFQAAAWYQERVSGLGDDFLNEVDHWFAVLVETPFGWPRWPRGPRLTSPIRRALLRRFPFAIAYQVFEDRVFVLAVAHTSRRPLYWVTRVDDNRPPG</sequence>
<evidence type="ECO:0000313" key="1">
    <source>
        <dbReference type="EMBL" id="MCA9727760.1"/>
    </source>
</evidence>
<reference evidence="1" key="2">
    <citation type="journal article" date="2021" name="Microbiome">
        <title>Successional dynamics and alternative stable states in a saline activated sludge microbial community over 9 years.</title>
        <authorList>
            <person name="Wang Y."/>
            <person name="Ye J."/>
            <person name="Ju F."/>
            <person name="Liu L."/>
            <person name="Boyd J.A."/>
            <person name="Deng Y."/>
            <person name="Parks D.H."/>
            <person name="Jiang X."/>
            <person name="Yin X."/>
            <person name="Woodcroft B.J."/>
            <person name="Tyson G.W."/>
            <person name="Hugenholtz P."/>
            <person name="Polz M.F."/>
            <person name="Zhang T."/>
        </authorList>
    </citation>
    <scope>NUCLEOTIDE SEQUENCE</scope>
    <source>
        <strain evidence="1">HKST-UBA01</strain>
    </source>
</reference>
<name>A0A956M0N8_UNCEI</name>
<organism evidence="1 2">
    <name type="scientific">Eiseniibacteriota bacterium</name>
    <dbReference type="NCBI Taxonomy" id="2212470"/>
    <lineage>
        <taxon>Bacteria</taxon>
        <taxon>Candidatus Eiseniibacteriota</taxon>
    </lineage>
</organism>
<evidence type="ECO:0000313" key="2">
    <source>
        <dbReference type="Proteomes" id="UP000697710"/>
    </source>
</evidence>
<dbReference type="AlphaFoldDB" id="A0A956M0N8"/>
<dbReference type="Proteomes" id="UP000697710">
    <property type="component" value="Unassembled WGS sequence"/>
</dbReference>
<reference evidence="1" key="1">
    <citation type="submission" date="2020-04" db="EMBL/GenBank/DDBJ databases">
        <authorList>
            <person name="Zhang T."/>
        </authorList>
    </citation>
    <scope>NUCLEOTIDE SEQUENCE</scope>
    <source>
        <strain evidence="1">HKST-UBA01</strain>
    </source>
</reference>
<protein>
    <submittedName>
        <fullName evidence="1">Type II toxin-antitoxin system RelE/ParE family toxin</fullName>
    </submittedName>
</protein>